<evidence type="ECO:0000313" key="2">
    <source>
        <dbReference type="Proteomes" id="UP000824927"/>
    </source>
</evidence>
<reference evidence="1" key="1">
    <citation type="submission" date="2021-06" db="EMBL/GenBank/DDBJ databases">
        <title>50 bacteria genomes isolated from Dapeng, Shenzhen, China.</title>
        <authorList>
            <person name="Zheng W."/>
            <person name="Yu S."/>
            <person name="Huang Y."/>
        </authorList>
    </citation>
    <scope>NUCLEOTIDE SEQUENCE</scope>
    <source>
        <strain evidence="1">DP4N28-2</strain>
    </source>
</reference>
<comment type="caution">
    <text evidence="1">The sequence shown here is derived from an EMBL/GenBank/DDBJ whole genome shotgun (WGS) entry which is preliminary data.</text>
</comment>
<name>A0A9Q3XCU2_9SPHN</name>
<dbReference type="Proteomes" id="UP000824927">
    <property type="component" value="Unassembled WGS sequence"/>
</dbReference>
<sequence length="50" mass="5567">MNTTNVRDTARPKLSLRYGAIHAQRVGRENANPGLMATSELRRLVATMID</sequence>
<evidence type="ECO:0000313" key="1">
    <source>
        <dbReference type="EMBL" id="MBY6218377.1"/>
    </source>
</evidence>
<dbReference type="AlphaFoldDB" id="A0A9Q3XCU2"/>
<proteinExistence type="predicted"/>
<organism evidence="1 2">
    <name type="scientific">Qipengyuania aquimaris</name>
    <dbReference type="NCBI Taxonomy" id="255984"/>
    <lineage>
        <taxon>Bacteria</taxon>
        <taxon>Pseudomonadati</taxon>
        <taxon>Pseudomonadota</taxon>
        <taxon>Alphaproteobacteria</taxon>
        <taxon>Sphingomonadales</taxon>
        <taxon>Erythrobacteraceae</taxon>
        <taxon>Qipengyuania</taxon>
    </lineage>
</organism>
<protein>
    <submittedName>
        <fullName evidence="1">Uncharacterized protein</fullName>
    </submittedName>
</protein>
<accession>A0A9Q3XCU2</accession>
<gene>
    <name evidence="1" type="ORF">KUV31_08480</name>
</gene>
<dbReference type="EMBL" id="JAHVKP010000001">
    <property type="protein sequence ID" value="MBY6218377.1"/>
    <property type="molecule type" value="Genomic_DNA"/>
</dbReference>
<dbReference type="RefSeq" id="WP_222405215.1">
    <property type="nucleotide sequence ID" value="NZ_JAHVKP010000001.1"/>
</dbReference>